<evidence type="ECO:0000313" key="8">
    <source>
        <dbReference type="Proteomes" id="UP000251800"/>
    </source>
</evidence>
<comment type="caution">
    <text evidence="7">The sequence shown here is derived from an EMBL/GenBank/DDBJ whole genome shotgun (WGS) entry which is preliminary data.</text>
</comment>
<sequence>MCRYIVEKGWHQSVLFISSKTPVRTGLIQPMVDVLEAGGIKVTVYDNVQPDPTVEQIEATVDVLRANQCDGVIALGGGSVIDAAKAVAARGKNPKRSIMDMTGMFRVMRGMLPLYAVPTTAGTGSEVTIAAVVTDTKGQRKLPMLDPRLMPRLAALDGSLMLGVPQHVTAATGMDALTHAVEAFISGNAMDRTDVLALEAVKLIMANLETAFEDGSNLEARQAMARASHLAGKAFTQAGVGYVHAIAHNFGALYHVPHGRANAIVMPYVLDYSKSKCAKRLARLAREAGIGDEVMSADERASLFIARIREMNERFGIPDHVEALKEEDIPRIARAARAEARWTYAVPRYMRRHTAEWIVSKMLPNAPDRPQPDEPDVPGTEETTSD</sequence>
<evidence type="ECO:0000313" key="7">
    <source>
        <dbReference type="EMBL" id="PWN55581.1"/>
    </source>
</evidence>
<evidence type="ECO:0000256" key="1">
    <source>
        <dbReference type="ARBA" id="ARBA00001962"/>
    </source>
</evidence>
<dbReference type="Proteomes" id="UP000251800">
    <property type="component" value="Unassembled WGS sequence"/>
</dbReference>
<accession>A0A363UJI2</accession>
<dbReference type="GO" id="GO:0004022">
    <property type="term" value="F:alcohol dehydrogenase (NAD+) activity"/>
    <property type="evidence" value="ECO:0007669"/>
    <property type="project" value="TreeGrafter"/>
</dbReference>
<dbReference type="EMBL" id="QEQK01000010">
    <property type="protein sequence ID" value="PWN55581.1"/>
    <property type="molecule type" value="Genomic_DNA"/>
</dbReference>
<dbReference type="CDD" id="cd08189">
    <property type="entry name" value="Fe-ADH-like"/>
    <property type="match status" value="1"/>
</dbReference>
<feature type="region of interest" description="Disordered" evidence="4">
    <location>
        <begin position="362"/>
        <end position="386"/>
    </location>
</feature>
<dbReference type="PANTHER" id="PTHR11496:SF102">
    <property type="entry name" value="ALCOHOL DEHYDROGENASE 4"/>
    <property type="match status" value="1"/>
</dbReference>
<keyword evidence="8" id="KW-1185">Reference proteome</keyword>
<dbReference type="InterPro" id="IPR001670">
    <property type="entry name" value="ADH_Fe/GldA"/>
</dbReference>
<dbReference type="Pfam" id="PF00465">
    <property type="entry name" value="Fe-ADH"/>
    <property type="match status" value="1"/>
</dbReference>
<dbReference type="GO" id="GO:0046872">
    <property type="term" value="F:metal ion binding"/>
    <property type="evidence" value="ECO:0007669"/>
    <property type="project" value="InterPro"/>
</dbReference>
<name>A0A363UJI2_9GAMM</name>
<evidence type="ECO:0000256" key="4">
    <source>
        <dbReference type="SAM" id="MobiDB-lite"/>
    </source>
</evidence>
<dbReference type="FunFam" id="1.20.1090.10:FF:000001">
    <property type="entry name" value="Aldehyde-alcohol dehydrogenase"/>
    <property type="match status" value="1"/>
</dbReference>
<evidence type="ECO:0000259" key="6">
    <source>
        <dbReference type="Pfam" id="PF25137"/>
    </source>
</evidence>
<keyword evidence="3" id="KW-0560">Oxidoreductase</keyword>
<dbReference type="InterPro" id="IPR039697">
    <property type="entry name" value="Alcohol_dehydrogenase_Fe"/>
</dbReference>
<dbReference type="Gene3D" id="1.20.1090.10">
    <property type="entry name" value="Dehydroquinate synthase-like - alpha domain"/>
    <property type="match status" value="1"/>
</dbReference>
<feature type="domain" description="Fe-containing alcohol dehydrogenase-like C-terminal" evidence="6">
    <location>
        <begin position="169"/>
        <end position="359"/>
    </location>
</feature>
<evidence type="ECO:0000259" key="5">
    <source>
        <dbReference type="Pfam" id="PF00465"/>
    </source>
</evidence>
<dbReference type="InterPro" id="IPR056798">
    <property type="entry name" value="ADH_Fe_C"/>
</dbReference>
<protein>
    <submittedName>
        <fullName evidence="7">Alcohol dehydrogenase</fullName>
    </submittedName>
</protein>
<dbReference type="PANTHER" id="PTHR11496">
    <property type="entry name" value="ALCOHOL DEHYDROGENASE"/>
    <property type="match status" value="1"/>
</dbReference>
<proteinExistence type="inferred from homology"/>
<dbReference type="OrthoDB" id="9815791at2"/>
<dbReference type="Gene3D" id="3.40.50.1970">
    <property type="match status" value="1"/>
</dbReference>
<evidence type="ECO:0000256" key="2">
    <source>
        <dbReference type="ARBA" id="ARBA00007358"/>
    </source>
</evidence>
<evidence type="ECO:0000256" key="3">
    <source>
        <dbReference type="ARBA" id="ARBA00023002"/>
    </source>
</evidence>
<dbReference type="SUPFAM" id="SSF56796">
    <property type="entry name" value="Dehydroquinate synthase-like"/>
    <property type="match status" value="1"/>
</dbReference>
<comment type="similarity">
    <text evidence="2">Belongs to the iron-containing alcohol dehydrogenase family.</text>
</comment>
<feature type="domain" description="Alcohol dehydrogenase iron-type/glycerol dehydrogenase GldA" evidence="5">
    <location>
        <begin position="12"/>
        <end position="157"/>
    </location>
</feature>
<dbReference type="Pfam" id="PF25137">
    <property type="entry name" value="ADH_Fe_C"/>
    <property type="match status" value="1"/>
</dbReference>
<dbReference type="FunFam" id="3.40.50.1970:FF:000003">
    <property type="entry name" value="Alcohol dehydrogenase, iron-containing"/>
    <property type="match status" value="1"/>
</dbReference>
<reference evidence="7 8" key="1">
    <citation type="submission" date="2018-05" db="EMBL/GenBank/DDBJ databases">
        <title>Abyssibacter profundi OUC007T gen. nov., sp. nov, a marine bacterium isolated from seawater of the Mariana Trench.</title>
        <authorList>
            <person name="Zhou S."/>
        </authorList>
    </citation>
    <scope>NUCLEOTIDE SEQUENCE [LARGE SCALE GENOMIC DNA]</scope>
    <source>
        <strain evidence="7 8">OUC007</strain>
    </source>
</reference>
<gene>
    <name evidence="7" type="ORF">DEH80_12055</name>
</gene>
<dbReference type="AlphaFoldDB" id="A0A363UJI2"/>
<comment type="cofactor">
    <cofactor evidence="1">
        <name>Fe cation</name>
        <dbReference type="ChEBI" id="CHEBI:24875"/>
    </cofactor>
</comment>
<organism evidence="7 8">
    <name type="scientific">Abyssibacter profundi</name>
    <dbReference type="NCBI Taxonomy" id="2182787"/>
    <lineage>
        <taxon>Bacteria</taxon>
        <taxon>Pseudomonadati</taxon>
        <taxon>Pseudomonadota</taxon>
        <taxon>Gammaproteobacteria</taxon>
        <taxon>Chromatiales</taxon>
        <taxon>Oceanococcaceae</taxon>
        <taxon>Abyssibacter</taxon>
    </lineage>
</organism>